<feature type="region of interest" description="Disordered" evidence="1">
    <location>
        <begin position="79"/>
        <end position="112"/>
    </location>
</feature>
<evidence type="ECO:0000256" key="1">
    <source>
        <dbReference type="SAM" id="MobiDB-lite"/>
    </source>
</evidence>
<feature type="region of interest" description="Disordered" evidence="1">
    <location>
        <begin position="833"/>
        <end position="858"/>
    </location>
</feature>
<dbReference type="Proteomes" id="UP000593567">
    <property type="component" value="Unassembled WGS sequence"/>
</dbReference>
<evidence type="ECO:0000313" key="2">
    <source>
        <dbReference type="EMBL" id="KAF6023005.1"/>
    </source>
</evidence>
<feature type="region of interest" description="Disordered" evidence="1">
    <location>
        <begin position="764"/>
        <end position="798"/>
    </location>
</feature>
<evidence type="ECO:0000313" key="3">
    <source>
        <dbReference type="Proteomes" id="UP000593567"/>
    </source>
</evidence>
<name>A0A7J7JAD0_BUGNE</name>
<feature type="compositionally biased region" description="Polar residues" evidence="1">
    <location>
        <begin position="1031"/>
        <end position="1048"/>
    </location>
</feature>
<feature type="compositionally biased region" description="Low complexity" evidence="1">
    <location>
        <begin position="971"/>
        <end position="986"/>
    </location>
</feature>
<feature type="region of interest" description="Disordered" evidence="1">
    <location>
        <begin position="484"/>
        <end position="535"/>
    </location>
</feature>
<feature type="compositionally biased region" description="Polar residues" evidence="1">
    <location>
        <begin position="514"/>
        <end position="525"/>
    </location>
</feature>
<organism evidence="2 3">
    <name type="scientific">Bugula neritina</name>
    <name type="common">Brown bryozoan</name>
    <name type="synonym">Sertularia neritina</name>
    <dbReference type="NCBI Taxonomy" id="10212"/>
    <lineage>
        <taxon>Eukaryota</taxon>
        <taxon>Metazoa</taxon>
        <taxon>Spiralia</taxon>
        <taxon>Lophotrochozoa</taxon>
        <taxon>Bryozoa</taxon>
        <taxon>Gymnolaemata</taxon>
        <taxon>Cheilostomatida</taxon>
        <taxon>Flustrina</taxon>
        <taxon>Buguloidea</taxon>
        <taxon>Bugulidae</taxon>
        <taxon>Bugula</taxon>
    </lineage>
</organism>
<feature type="region of interest" description="Disordered" evidence="1">
    <location>
        <begin position="952"/>
        <end position="1110"/>
    </location>
</feature>
<sequence length="1110" mass="112847">MLGRLWRFLTGDEDAPPRQTRSHLLTDVGVEAGVEVSCQTCTDEETQCIQRTVSGELSSQKSSEPGCVDRSVQCATTSQAPAFQHSRARSRLEKKTSTAVTTLNSRKPSGSGIAVPHEAATCGPQVVLSQQPVPATCAQGNVFAMQMAYQLGHLTGMLTTALLSAPSLDTTISSSLSQASSSALRVVSGSARSLPLIVARGSQPETPSALSSVAAPTEDQSSAIKSVTYLVERTTHVSSDTQSGAPSVPNTSSLRAPPLLVLSSALGSLSSSSMSSDCSLAQGVTAGTSSALSLACSSSMSLADSHGSPSSAATPYRLSLACSSVHSLAASHGHPPSPGTPSALSSTCSSSISLAASLGALSSLGTPSVVSSAYSSVLSLDDSHGNSMVATTPSALSLACNSSLRLAASPGAPPSPGTPSALSLACSSVLSLNDSYGCPPSPGTPSILNSACSSTSSLAASLGGPPSALSSACSSSISLAASHGSPPSATTPSVLSSTCSSVTSLDNNHGDPPSSATQSAMSLTPKSVDETVSGSSSTSAATLGCELEAETLSASSLAAGTASCYTLQDTLTPTVCPTRSLFSCDTFDCVTDLSGGEISNHVSPSQKSLHSVDVSVSDKAIQADPSHEAGPAHKAIQVNQVHQAVPAHQADLAHKVIQANPVHHNGSAHQAGPAHKAIQVDHVHQVDAVQQAGPAHKAIQADPVHQDSLAHQTDPAHKAIQVDPVHQSGPALGDVRRTQSHSTQCVHHVSDLLSAAVQTLDNKVTQEGSPTPEGKASPADPEGKVESPVAVPGCSRERSTTSLAVSHFLHGDGLHSNRSSNLDSVSTSSLESVHSSALGSTTTTSVDDDSPPPDVRGWTLSPVHSFTFSDSSNSESDHETFVKEHCEPRPAAHAVYVGGAPPAVQCVTAFLPTPRLYGVPAIRASSSRGLNGTSTISESESLQACAGKLGLARKGKQPAKKLLEKGPPKKGPLTKGPPKKGPLTKGPPKKTPARKSLTNGRAPASNRQAGGVVNRLAPTKRGALGKAPNPRAQTSVARKRNAPSSGSKLGSRAAASKKKQSCPDVFTRLSSTPLRGTPRRLNSAPAVKPPVKSKSSRPATLRGQQSPSAP</sequence>
<protein>
    <submittedName>
        <fullName evidence="2">Uncharacterized protein</fullName>
    </submittedName>
</protein>
<feature type="compositionally biased region" description="Low complexity" evidence="1">
    <location>
        <begin position="490"/>
        <end position="505"/>
    </location>
</feature>
<feature type="compositionally biased region" description="Polar residues" evidence="1">
    <location>
        <begin position="1096"/>
        <end position="1110"/>
    </location>
</feature>
<gene>
    <name evidence="2" type="ORF">EB796_018700</name>
</gene>
<dbReference type="AlphaFoldDB" id="A0A7J7JAD0"/>
<accession>A0A7J7JAD0</accession>
<reference evidence="2" key="1">
    <citation type="submission" date="2020-06" db="EMBL/GenBank/DDBJ databases">
        <title>Draft genome of Bugula neritina, a colonial animal packing powerful symbionts and potential medicines.</title>
        <authorList>
            <person name="Rayko M."/>
        </authorList>
    </citation>
    <scope>NUCLEOTIDE SEQUENCE [LARGE SCALE GENOMIC DNA]</scope>
    <source>
        <strain evidence="2">Kwan_BN1</strain>
    </source>
</reference>
<comment type="caution">
    <text evidence="2">The sequence shown here is derived from an EMBL/GenBank/DDBJ whole genome shotgun (WGS) entry which is preliminary data.</text>
</comment>
<dbReference type="EMBL" id="VXIV02002776">
    <property type="protein sequence ID" value="KAF6023005.1"/>
    <property type="molecule type" value="Genomic_DNA"/>
</dbReference>
<keyword evidence="3" id="KW-1185">Reference proteome</keyword>
<proteinExistence type="predicted"/>
<feature type="compositionally biased region" description="Low complexity" evidence="1">
    <location>
        <begin position="833"/>
        <end position="845"/>
    </location>
</feature>
<feature type="compositionally biased region" description="Polar residues" evidence="1">
    <location>
        <begin position="97"/>
        <end position="108"/>
    </location>
</feature>